<evidence type="ECO:0000313" key="10">
    <source>
        <dbReference type="Proteomes" id="UP000321812"/>
    </source>
</evidence>
<evidence type="ECO:0000256" key="3">
    <source>
        <dbReference type="ARBA" id="ARBA00022723"/>
    </source>
</evidence>
<dbReference type="InterPro" id="IPR017896">
    <property type="entry name" value="4Fe4S_Fe-S-bd"/>
</dbReference>
<gene>
    <name evidence="9" type="ORF">YZ82_02850</name>
</gene>
<dbReference type="RefSeq" id="WP_147497025.1">
    <property type="nucleotide sequence ID" value="NZ_VOAP01000009.1"/>
</dbReference>
<comment type="subcellular location">
    <subcellularLocation>
        <location evidence="1">Cell envelope</location>
    </subcellularLocation>
</comment>
<dbReference type="PANTHER" id="PTHR43545:SF4">
    <property type="entry name" value="IRON-SULFUR PROTEIN"/>
    <property type="match status" value="1"/>
</dbReference>
<evidence type="ECO:0000313" key="9">
    <source>
        <dbReference type="EMBL" id="TWO21940.1"/>
    </source>
</evidence>
<keyword evidence="5" id="KW-0408">Iron</keyword>
<evidence type="ECO:0000256" key="6">
    <source>
        <dbReference type="ARBA" id="ARBA00023014"/>
    </source>
</evidence>
<keyword evidence="2" id="KW-0004">4Fe-4S</keyword>
<dbReference type="Proteomes" id="UP000321812">
    <property type="component" value="Unassembled WGS sequence"/>
</dbReference>
<name>A0A562XIP0_CAMHY</name>
<evidence type="ECO:0000256" key="4">
    <source>
        <dbReference type="ARBA" id="ARBA00022737"/>
    </source>
</evidence>
<dbReference type="SUPFAM" id="SSF54862">
    <property type="entry name" value="4Fe-4S ferredoxins"/>
    <property type="match status" value="1"/>
</dbReference>
<evidence type="ECO:0000256" key="1">
    <source>
        <dbReference type="ARBA" id="ARBA00004196"/>
    </source>
</evidence>
<dbReference type="AlphaFoldDB" id="A0A562XIP0"/>
<dbReference type="GO" id="GO:0046872">
    <property type="term" value="F:metal ion binding"/>
    <property type="evidence" value="ECO:0007669"/>
    <property type="project" value="UniProtKB-KW"/>
</dbReference>
<feature type="transmembrane region" description="Helical" evidence="7">
    <location>
        <begin position="284"/>
        <end position="304"/>
    </location>
</feature>
<dbReference type="GO" id="GO:0030313">
    <property type="term" value="C:cell envelope"/>
    <property type="evidence" value="ECO:0007669"/>
    <property type="project" value="UniProtKB-SubCell"/>
</dbReference>
<protein>
    <submittedName>
        <fullName evidence="9">4Fe-4S dicluster domain-containing protein</fullName>
    </submittedName>
</protein>
<keyword evidence="7" id="KW-0812">Transmembrane</keyword>
<feature type="domain" description="4Fe-4S ferredoxin-type" evidence="8">
    <location>
        <begin position="105"/>
        <end position="136"/>
    </location>
</feature>
<dbReference type="Gene3D" id="3.30.70.20">
    <property type="match status" value="2"/>
</dbReference>
<dbReference type="PROSITE" id="PS51379">
    <property type="entry name" value="4FE4S_FER_2"/>
    <property type="match status" value="2"/>
</dbReference>
<dbReference type="Pfam" id="PF13247">
    <property type="entry name" value="Fer4_11"/>
    <property type="match status" value="1"/>
</dbReference>
<dbReference type="InterPro" id="IPR051555">
    <property type="entry name" value="FDH_Electron_Transfer_Unit"/>
</dbReference>
<feature type="domain" description="4Fe-4S ferredoxin-type" evidence="8">
    <location>
        <begin position="137"/>
        <end position="166"/>
    </location>
</feature>
<evidence type="ECO:0000256" key="2">
    <source>
        <dbReference type="ARBA" id="ARBA00022485"/>
    </source>
</evidence>
<keyword evidence="7" id="KW-1133">Transmembrane helix</keyword>
<keyword evidence="4" id="KW-0677">Repeat</keyword>
<proteinExistence type="predicted"/>
<dbReference type="PANTHER" id="PTHR43545">
    <property type="entry name" value="FORMATE DEHYDROGENASE, NITRATE-INDUCIBLE, IRON-SULFUR SUBUNIT"/>
    <property type="match status" value="1"/>
</dbReference>
<organism evidence="9 10">
    <name type="scientific">Campylobacter hyointestinalis</name>
    <dbReference type="NCBI Taxonomy" id="198"/>
    <lineage>
        <taxon>Bacteria</taxon>
        <taxon>Pseudomonadati</taxon>
        <taxon>Campylobacterota</taxon>
        <taxon>Epsilonproteobacteria</taxon>
        <taxon>Campylobacterales</taxon>
        <taxon>Campylobacteraceae</taxon>
        <taxon>Campylobacter</taxon>
    </lineage>
</organism>
<dbReference type="EMBL" id="VOAP01000009">
    <property type="protein sequence ID" value="TWO21940.1"/>
    <property type="molecule type" value="Genomic_DNA"/>
</dbReference>
<keyword evidence="3" id="KW-0479">Metal-binding</keyword>
<comment type="caution">
    <text evidence="9">The sequence shown here is derived from an EMBL/GenBank/DDBJ whole genome shotgun (WGS) entry which is preliminary data.</text>
</comment>
<reference evidence="9 10" key="1">
    <citation type="submission" date="2019-07" db="EMBL/GenBank/DDBJ databases">
        <title>Rapid identification of Enteric Bacteria from Whole Genome Sequences (WGS) using Average Nucleotide Identity (ANI).</title>
        <authorList>
            <person name="Lane C."/>
        </authorList>
    </citation>
    <scope>NUCLEOTIDE SEQUENCE [LARGE SCALE GENOMIC DNA]</scope>
    <source>
        <strain evidence="9 10">D2411</strain>
    </source>
</reference>
<keyword evidence="7" id="KW-0472">Membrane</keyword>
<keyword evidence="6" id="KW-0411">Iron-sulfur</keyword>
<sequence>MDRRSFFKFSAVAASSPLFATSNLEDKKIMSIIDLDLCDGCKNEPIPLCVKACRDKNEPNFPRPQNPIMPYFPQTKFEDYQNQKDNINRLTPYNWTFVESVKVGQKEVFIPRRCMHCDNPPCQKLCPFGVISKSDEGAVDIDKNFCFGGAKCRDACPWQIPQRQAGVGIYLKIAPKLAGGGVMYKCDMCADLLAKNEKPKCQISCPKNAIIFDKKEIILERLKGEKREIYGLNENSGTSTVYISSVKFEDIDMAISQKYKDKQNKVGTPHMSRVDSPLRDSTTLATATLLAPIAGVISAGIAVYKARNKDEK</sequence>
<evidence type="ECO:0000259" key="8">
    <source>
        <dbReference type="PROSITE" id="PS51379"/>
    </source>
</evidence>
<dbReference type="GO" id="GO:0051539">
    <property type="term" value="F:4 iron, 4 sulfur cluster binding"/>
    <property type="evidence" value="ECO:0007669"/>
    <property type="project" value="UniProtKB-KW"/>
</dbReference>
<evidence type="ECO:0000256" key="7">
    <source>
        <dbReference type="SAM" id="Phobius"/>
    </source>
</evidence>
<evidence type="ECO:0000256" key="5">
    <source>
        <dbReference type="ARBA" id="ARBA00023004"/>
    </source>
</evidence>
<accession>A0A562XIP0</accession>